<dbReference type="InterPro" id="IPR048260">
    <property type="entry name" value="Cytochrome_b_C_euk/bac"/>
</dbReference>
<accession>A0A343TE76</accession>
<dbReference type="CDD" id="cd00290">
    <property type="entry name" value="cytochrome_b_C"/>
    <property type="match status" value="1"/>
</dbReference>
<feature type="transmembrane region" description="Helical" evidence="19">
    <location>
        <begin position="175"/>
        <end position="197"/>
    </location>
</feature>
<feature type="transmembrane region" description="Helical" evidence="19">
    <location>
        <begin position="142"/>
        <end position="163"/>
    </location>
</feature>
<keyword evidence="7 19" id="KW-0812">Transmembrane</keyword>
<dbReference type="PIRSF" id="PIRSF038885">
    <property type="entry name" value="COB"/>
    <property type="match status" value="1"/>
</dbReference>
<evidence type="ECO:0000256" key="7">
    <source>
        <dbReference type="ARBA" id="ARBA00022692"/>
    </source>
</evidence>
<dbReference type="FunFam" id="1.20.810.10:FF:000002">
    <property type="entry name" value="Cytochrome b"/>
    <property type="match status" value="1"/>
</dbReference>
<evidence type="ECO:0000256" key="16">
    <source>
        <dbReference type="ARBA" id="ARBA00061233"/>
    </source>
</evidence>
<dbReference type="InterPro" id="IPR036150">
    <property type="entry name" value="Cyt_b/b6_C_sf"/>
</dbReference>
<gene>
    <name evidence="22" type="primary">CYTB</name>
</gene>
<evidence type="ECO:0000256" key="18">
    <source>
        <dbReference type="PIRSR" id="PIRSR038885-2"/>
    </source>
</evidence>
<dbReference type="SUPFAM" id="SSF81648">
    <property type="entry name" value="a domain/subunit of cytochrome bc1 complex (Ubiquinol-cytochrome c reductase)"/>
    <property type="match status" value="1"/>
</dbReference>
<dbReference type="SUPFAM" id="SSF81342">
    <property type="entry name" value="Transmembrane di-heme cytochromes"/>
    <property type="match status" value="1"/>
</dbReference>
<dbReference type="GO" id="GO:0006122">
    <property type="term" value="P:mitochondrial electron transport, ubiquinol to cytochrome c"/>
    <property type="evidence" value="ECO:0007669"/>
    <property type="project" value="TreeGrafter"/>
</dbReference>
<evidence type="ECO:0000256" key="19">
    <source>
        <dbReference type="RuleBase" id="RU362117"/>
    </source>
</evidence>
<dbReference type="InterPro" id="IPR048259">
    <property type="entry name" value="Cytochrome_b_N_euk/bac"/>
</dbReference>
<dbReference type="CDD" id="cd00284">
    <property type="entry name" value="Cytochrome_b_N"/>
    <property type="match status" value="1"/>
</dbReference>
<organism evidence="22">
    <name type="scientific">Chelodina expansa</name>
    <dbReference type="NCBI Taxonomy" id="665104"/>
    <lineage>
        <taxon>Eukaryota</taxon>
        <taxon>Metazoa</taxon>
        <taxon>Chordata</taxon>
        <taxon>Craniata</taxon>
        <taxon>Vertebrata</taxon>
        <taxon>Euteleostomi</taxon>
        <taxon>Archelosauria</taxon>
        <taxon>Testudinata</taxon>
        <taxon>Testudines</taxon>
        <taxon>Pleurodira</taxon>
        <taxon>Chelidae</taxon>
        <taxon>Chelodina</taxon>
    </lineage>
</organism>
<dbReference type="PANTHER" id="PTHR19271">
    <property type="entry name" value="CYTOCHROME B"/>
    <property type="match status" value="1"/>
</dbReference>
<evidence type="ECO:0000256" key="12">
    <source>
        <dbReference type="ARBA" id="ARBA00023004"/>
    </source>
</evidence>
<dbReference type="GO" id="GO:0008121">
    <property type="term" value="F:quinol-cytochrome-c reductase activity"/>
    <property type="evidence" value="ECO:0007669"/>
    <property type="project" value="InterPro"/>
</dbReference>
<evidence type="ECO:0000313" key="22">
    <source>
        <dbReference type="EMBL" id="AUW54970.1"/>
    </source>
</evidence>
<dbReference type="CTD" id="4519"/>
<evidence type="ECO:0000256" key="3">
    <source>
        <dbReference type="ARBA" id="ARBA00013531"/>
    </source>
</evidence>
<feature type="binding site" description="axial binding residue" evidence="18">
    <location>
        <position position="80"/>
    </location>
    <ligand>
        <name>heme b</name>
        <dbReference type="ChEBI" id="CHEBI:60344"/>
        <label>b562</label>
    </ligand>
    <ligandPart>
        <name>Fe</name>
        <dbReference type="ChEBI" id="CHEBI:18248"/>
    </ligandPart>
</feature>
<feature type="transmembrane region" description="Helical" evidence="19">
    <location>
        <begin position="84"/>
        <end position="104"/>
    </location>
</feature>
<keyword evidence="13" id="KW-0830">Ubiquinone</keyword>
<feature type="transmembrane region" description="Helical" evidence="19">
    <location>
        <begin position="285"/>
        <end position="304"/>
    </location>
</feature>
<evidence type="ECO:0000256" key="6">
    <source>
        <dbReference type="ARBA" id="ARBA00022660"/>
    </source>
</evidence>
<feature type="transmembrane region" description="Helical" evidence="19">
    <location>
        <begin position="110"/>
        <end position="130"/>
    </location>
</feature>
<comment type="cofactor">
    <cofactor evidence="19">
        <name>heme b</name>
        <dbReference type="ChEBI" id="CHEBI:60344"/>
    </cofactor>
    <text evidence="19">Binds 2 heme groups non-covalently.</text>
</comment>
<dbReference type="EMBL" id="KY705230">
    <property type="protein sequence ID" value="AUW54970.1"/>
    <property type="molecule type" value="Genomic_DNA"/>
</dbReference>
<keyword evidence="12 18" id="KW-0408">Iron</keyword>
<dbReference type="InterPro" id="IPR030689">
    <property type="entry name" value="Cytochrome_b"/>
</dbReference>
<feature type="transmembrane region" description="Helical" evidence="19">
    <location>
        <begin position="26"/>
        <end position="48"/>
    </location>
</feature>
<dbReference type="GO" id="GO:0016491">
    <property type="term" value="F:oxidoreductase activity"/>
    <property type="evidence" value="ECO:0007669"/>
    <property type="project" value="UniProtKB-UniRule"/>
</dbReference>
<protein>
    <recommendedName>
        <fullName evidence="3 19">Cytochrome b</fullName>
    </recommendedName>
</protein>
<comment type="similarity">
    <text evidence="16 19">Belongs to the cytochrome b family.</text>
</comment>
<comment type="function">
    <text evidence="1 19">Component of the ubiquinol-cytochrome c reductase complex (complex III or cytochrome b-c1 complex) that is part of the mitochondrial respiratory chain. The b-c1 complex mediates electron transfer from ubiquinol to cytochrome c. Contributes to the generation of a proton gradient across the mitochondrial membrane that is then used for ATP synthesis.</text>
</comment>
<feature type="binding site" description="axial binding residue" evidence="18">
    <location>
        <position position="179"/>
    </location>
    <ligand>
        <name>heme b</name>
        <dbReference type="ChEBI" id="CHEBI:60344"/>
        <label>b562</label>
    </ligand>
    <ligandPart>
        <name>Fe</name>
        <dbReference type="ChEBI" id="CHEBI:18248"/>
    </ligandPart>
</feature>
<keyword evidence="14 19" id="KW-0496">Mitochondrion</keyword>
<dbReference type="PANTHER" id="PTHR19271:SF16">
    <property type="entry name" value="CYTOCHROME B"/>
    <property type="match status" value="1"/>
</dbReference>
<reference evidence="22" key="2">
    <citation type="submission" date="2018-08" db="EMBL/GenBank/DDBJ databases">
        <title>Complete mitogenomes of Australia Chelodis.</title>
        <authorList>
            <person name="Georges A."/>
        </authorList>
    </citation>
    <scope>NUCLEOTIDE SEQUENCE</scope>
</reference>
<keyword evidence="9" id="KW-0999">Mitochondrion inner membrane</keyword>
<feature type="transmembrane region" description="Helical" evidence="19">
    <location>
        <begin position="316"/>
        <end position="337"/>
    </location>
</feature>
<dbReference type="AlphaFoldDB" id="A0A343TE76"/>
<keyword evidence="11 19" id="KW-1133">Transmembrane helix</keyword>
<dbReference type="InterPro" id="IPR016174">
    <property type="entry name" value="Di-haem_cyt_TM"/>
</dbReference>
<dbReference type="InterPro" id="IPR027387">
    <property type="entry name" value="Cytb/b6-like_sf"/>
</dbReference>
<dbReference type="InterPro" id="IPR005797">
    <property type="entry name" value="Cyt_b/b6_N"/>
</dbReference>
<dbReference type="GO" id="GO:0046872">
    <property type="term" value="F:metal ion binding"/>
    <property type="evidence" value="ECO:0007669"/>
    <property type="project" value="UniProtKB-UniRule"/>
</dbReference>
<dbReference type="GO" id="GO:0005743">
    <property type="term" value="C:mitochondrial inner membrane"/>
    <property type="evidence" value="ECO:0007669"/>
    <property type="project" value="UniProtKB-SubCell"/>
</dbReference>
<evidence type="ECO:0000256" key="17">
    <source>
        <dbReference type="PIRSR" id="PIRSR038885-1"/>
    </source>
</evidence>
<evidence type="ECO:0000256" key="9">
    <source>
        <dbReference type="ARBA" id="ARBA00022792"/>
    </source>
</evidence>
<feature type="transmembrane region" description="Helical" evidence="19">
    <location>
        <begin position="343"/>
        <end position="366"/>
    </location>
</feature>
<evidence type="ECO:0000256" key="8">
    <source>
        <dbReference type="ARBA" id="ARBA00022723"/>
    </source>
</evidence>
<feature type="transmembrane region" description="Helical" evidence="19">
    <location>
        <begin position="226"/>
        <end position="246"/>
    </location>
</feature>
<evidence type="ECO:0000259" key="21">
    <source>
        <dbReference type="PROSITE" id="PS51003"/>
    </source>
</evidence>
<dbReference type="Gene3D" id="1.20.810.10">
    <property type="entry name" value="Cytochrome Bc1 Complex, Chain C"/>
    <property type="match status" value="1"/>
</dbReference>
<evidence type="ECO:0000256" key="4">
    <source>
        <dbReference type="ARBA" id="ARBA00022448"/>
    </source>
</evidence>
<name>A0A343TE76_9SAUR</name>
<feature type="domain" description="Cytochrome b/b6 C-terminal region profile" evidence="21">
    <location>
        <begin position="207"/>
        <end position="376"/>
    </location>
</feature>
<evidence type="ECO:0000259" key="20">
    <source>
        <dbReference type="PROSITE" id="PS51002"/>
    </source>
</evidence>
<evidence type="ECO:0000256" key="15">
    <source>
        <dbReference type="ARBA" id="ARBA00023136"/>
    </source>
</evidence>
<evidence type="ECO:0000256" key="2">
    <source>
        <dbReference type="ARBA" id="ARBA00004448"/>
    </source>
</evidence>
<evidence type="ECO:0000256" key="1">
    <source>
        <dbReference type="ARBA" id="ARBA00002566"/>
    </source>
</evidence>
<dbReference type="Pfam" id="PF00032">
    <property type="entry name" value="Cytochrom_B_C"/>
    <property type="match status" value="1"/>
</dbReference>
<keyword evidence="8 18" id="KW-0479">Metal-binding</keyword>
<geneLocation type="mitochondrion" evidence="22"/>
<feature type="binding site" description="axial binding residue" evidence="18">
    <location>
        <position position="94"/>
    </location>
    <ligand>
        <name>heme b</name>
        <dbReference type="ChEBI" id="CHEBI:60344"/>
        <label>b566</label>
    </ligand>
    <ligandPart>
        <name>Fe</name>
        <dbReference type="ChEBI" id="CHEBI:18248"/>
    </ligandPart>
</feature>
<evidence type="ECO:0000256" key="5">
    <source>
        <dbReference type="ARBA" id="ARBA00022617"/>
    </source>
</evidence>
<dbReference type="GO" id="GO:0045275">
    <property type="term" value="C:respiratory chain complex III"/>
    <property type="evidence" value="ECO:0007669"/>
    <property type="project" value="InterPro"/>
</dbReference>
<keyword evidence="10 19" id="KW-0249">Electron transport</keyword>
<keyword evidence="15 19" id="KW-0472">Membrane</keyword>
<feature type="binding site" description="axial binding residue" evidence="18">
    <location>
        <position position="193"/>
    </location>
    <ligand>
        <name>heme b</name>
        <dbReference type="ChEBI" id="CHEBI:60344"/>
        <label>b566</label>
    </ligand>
    <ligandPart>
        <name>Fe</name>
        <dbReference type="ChEBI" id="CHEBI:18248"/>
    </ligandPart>
</feature>
<keyword evidence="4 19" id="KW-0813">Transport</keyword>
<evidence type="ECO:0000256" key="13">
    <source>
        <dbReference type="ARBA" id="ARBA00023075"/>
    </source>
</evidence>
<evidence type="ECO:0000256" key="10">
    <source>
        <dbReference type="ARBA" id="ARBA00022982"/>
    </source>
</evidence>
<proteinExistence type="inferred from homology"/>
<evidence type="ECO:0000256" key="14">
    <source>
        <dbReference type="ARBA" id="ARBA00023128"/>
    </source>
</evidence>
<feature type="binding site" evidence="17">
    <location>
        <position position="198"/>
    </location>
    <ligand>
        <name>a ubiquinone</name>
        <dbReference type="ChEBI" id="CHEBI:16389"/>
    </ligand>
</feature>
<dbReference type="Pfam" id="PF00033">
    <property type="entry name" value="Cytochrome_B"/>
    <property type="match status" value="1"/>
</dbReference>
<dbReference type="InterPro" id="IPR005798">
    <property type="entry name" value="Cyt_b/b6_C"/>
</dbReference>
<keyword evidence="6 19" id="KW-0679">Respiratory chain</keyword>
<dbReference type="PROSITE" id="PS51002">
    <property type="entry name" value="CYTB_NTER"/>
    <property type="match status" value="1"/>
</dbReference>
<keyword evidence="5 18" id="KW-0349">Heme</keyword>
<comment type="cofactor">
    <cofactor evidence="18">
        <name>heme</name>
        <dbReference type="ChEBI" id="CHEBI:30413"/>
    </cofactor>
    <text evidence="18">Binds 2 heme groups non-covalently.</text>
</comment>
<dbReference type="PROSITE" id="PS51003">
    <property type="entry name" value="CYTB_CTER"/>
    <property type="match status" value="1"/>
</dbReference>
<evidence type="ECO:0000256" key="11">
    <source>
        <dbReference type="ARBA" id="ARBA00022989"/>
    </source>
</evidence>
<dbReference type="GeneID" id="36490202"/>
<dbReference type="RefSeq" id="YP_009473076.1">
    <property type="nucleotide sequence ID" value="NC_037383.1"/>
</dbReference>
<reference evidence="22" key="1">
    <citation type="submission" date="2017-03" db="EMBL/GenBank/DDBJ databases">
        <authorList>
            <person name="Afonso C.L."/>
            <person name="Miller P.J."/>
            <person name="Scott M.A."/>
            <person name="Spackman E."/>
            <person name="Goraichik I."/>
            <person name="Dimitrov K.M."/>
            <person name="Suarez D.L."/>
            <person name="Swayne D.E."/>
        </authorList>
    </citation>
    <scope>NUCLEOTIDE SEQUENCE</scope>
</reference>
<sequence length="376" mass="42661">MKNMNPLLKIINNTLIDLPTPSNISYLWNFGSLLGMCLIIQLATGLFLSMHYSPDISLAFSSISHIHRDVQYGWLIRNVHANGASLFFMCIYLHIGRGIYYGSYLYKKTWNTGVILLLLVMTTAFVGYVLPWGQMSFWGATVITNLLSAIPYIGPTLVQWIWGGFSVDNSTLTRFFTFHFLIPFMIMGMTMVHLLFLHETGSNNPTGMNSNCDKISFHPYFSYKDLLGFSLMTLFLLTLTLFYPYLLGDPDNFTPANPLVTPPHIKPEWYFLFAYAILRSIPNKLGGVLALLLSILILLLMPILHLSKQRTATFRPITQTMLWLLATDLLILTWIGSQPVEDPFIMIGQIASSLYFTLILIILPVVSMSENKMLNQ</sequence>
<feature type="domain" description="Cytochrome b/b6 N-terminal region profile" evidence="20">
    <location>
        <begin position="1"/>
        <end position="206"/>
    </location>
</feature>
<comment type="subcellular location">
    <subcellularLocation>
        <location evidence="2">Mitochondrion inner membrane</location>
        <topology evidence="2">Multi-pass membrane protein</topology>
    </subcellularLocation>
</comment>